<sequence>MNQSDPDSGLTTEHLKSHLQKYRMNYERSRREFQELCDREVKRDRKRRRRQEERRSDVENTSSENITEDECHQMRPFVCSRELAASIADSHYSEHFIPVQSVPVSSGVPELTDAQWRSFSTLMSTPDPLSIQVPQTGVAPAQEELQQMHQAMQAQMNFHRQMLTRKVELSNALWPSQSMENWNLPGFQVNVPVPEPSAFQQAWTSTQQIHQRQMATHRLQQSLNQIEPVQYRPDVPPDSLPSLVSRDPVDTASEAVGEDLNRLDPFNVGLGDDELFDFLKS</sequence>
<name>A0AAD9GI15_9STRA</name>
<feature type="region of interest" description="Disordered" evidence="1">
    <location>
        <begin position="230"/>
        <end position="257"/>
    </location>
</feature>
<organism evidence="2 3">
    <name type="scientific">Phytophthora citrophthora</name>
    <dbReference type="NCBI Taxonomy" id="4793"/>
    <lineage>
        <taxon>Eukaryota</taxon>
        <taxon>Sar</taxon>
        <taxon>Stramenopiles</taxon>
        <taxon>Oomycota</taxon>
        <taxon>Peronosporomycetes</taxon>
        <taxon>Peronosporales</taxon>
        <taxon>Peronosporaceae</taxon>
        <taxon>Phytophthora</taxon>
    </lineage>
</organism>
<comment type="caution">
    <text evidence="2">The sequence shown here is derived from an EMBL/GenBank/DDBJ whole genome shotgun (WGS) entry which is preliminary data.</text>
</comment>
<feature type="region of interest" description="Disordered" evidence="1">
    <location>
        <begin position="33"/>
        <end position="67"/>
    </location>
</feature>
<feature type="compositionally biased region" description="Basic and acidic residues" evidence="1">
    <location>
        <begin position="33"/>
        <end position="43"/>
    </location>
</feature>
<protein>
    <submittedName>
        <fullName evidence="2">Uncharacterized protein</fullName>
    </submittedName>
</protein>
<dbReference type="EMBL" id="JASMQC010000017">
    <property type="protein sequence ID" value="KAK1938861.1"/>
    <property type="molecule type" value="Genomic_DNA"/>
</dbReference>
<dbReference type="AlphaFoldDB" id="A0AAD9GI15"/>
<evidence type="ECO:0000313" key="2">
    <source>
        <dbReference type="EMBL" id="KAK1938861.1"/>
    </source>
</evidence>
<proteinExistence type="predicted"/>
<dbReference type="Gene3D" id="1.10.10.60">
    <property type="entry name" value="Homeodomain-like"/>
    <property type="match status" value="1"/>
</dbReference>
<keyword evidence="3" id="KW-1185">Reference proteome</keyword>
<evidence type="ECO:0000313" key="3">
    <source>
        <dbReference type="Proteomes" id="UP001259832"/>
    </source>
</evidence>
<evidence type="ECO:0000256" key="1">
    <source>
        <dbReference type="SAM" id="MobiDB-lite"/>
    </source>
</evidence>
<reference evidence="2" key="1">
    <citation type="submission" date="2023-08" db="EMBL/GenBank/DDBJ databases">
        <title>Reference Genome Resource for the Citrus Pathogen Phytophthora citrophthora.</title>
        <authorList>
            <person name="Moller H."/>
            <person name="Coetzee B."/>
            <person name="Rose L.J."/>
            <person name="Van Niekerk J.M."/>
        </authorList>
    </citation>
    <scope>NUCLEOTIDE SEQUENCE</scope>
    <source>
        <strain evidence="2">STE-U-9442</strain>
    </source>
</reference>
<gene>
    <name evidence="2" type="ORF">P3T76_008936</name>
</gene>
<accession>A0AAD9GI15</accession>
<dbReference type="Proteomes" id="UP001259832">
    <property type="component" value="Unassembled WGS sequence"/>
</dbReference>